<keyword evidence="5" id="KW-1185">Reference proteome</keyword>
<reference evidence="4" key="1">
    <citation type="submission" date="2022-06" db="EMBL/GenBank/DDBJ databases">
        <title>Draft genome sequence of Streptomyces sp. RB6PN25 isolated from peat swamp forest in Thailand.</title>
        <authorList>
            <person name="Duangmal K."/>
            <person name="Klaysubun C."/>
        </authorList>
    </citation>
    <scope>NUCLEOTIDE SEQUENCE</scope>
    <source>
        <strain evidence="4">RB6PN25</strain>
    </source>
</reference>
<dbReference type="PANTHER" id="PTHR43046">
    <property type="entry name" value="GDP-MANNOSE MANNOSYL HYDROLASE"/>
    <property type="match status" value="1"/>
</dbReference>
<dbReference type="PROSITE" id="PS51462">
    <property type="entry name" value="NUDIX"/>
    <property type="match status" value="1"/>
</dbReference>
<dbReference type="PANTHER" id="PTHR43046:SF16">
    <property type="entry name" value="ADP-RIBOSE PYROPHOSPHATASE YJHB-RELATED"/>
    <property type="match status" value="1"/>
</dbReference>
<evidence type="ECO:0000313" key="4">
    <source>
        <dbReference type="EMBL" id="MCQ4080386.1"/>
    </source>
</evidence>
<dbReference type="Gene3D" id="3.90.79.10">
    <property type="entry name" value="Nucleoside Triphosphate Pyrophosphohydrolase"/>
    <property type="match status" value="1"/>
</dbReference>
<keyword evidence="2" id="KW-0378">Hydrolase</keyword>
<name>A0ABT1PRU0_9ACTN</name>
<dbReference type="RefSeq" id="WP_255919283.1">
    <property type="nucleotide sequence ID" value="NZ_JANFNG010000003.1"/>
</dbReference>
<comment type="cofactor">
    <cofactor evidence="1">
        <name>Mg(2+)</name>
        <dbReference type="ChEBI" id="CHEBI:18420"/>
    </cofactor>
</comment>
<feature type="domain" description="Nudix hydrolase" evidence="3">
    <location>
        <begin position="19"/>
        <end position="148"/>
    </location>
</feature>
<dbReference type="CDD" id="cd18879">
    <property type="entry name" value="NUDIX_Hydrolase"/>
    <property type="match status" value="1"/>
</dbReference>
<evidence type="ECO:0000256" key="2">
    <source>
        <dbReference type="ARBA" id="ARBA00022801"/>
    </source>
</evidence>
<gene>
    <name evidence="4" type="ORF">NGB36_07185</name>
</gene>
<dbReference type="Pfam" id="PF00293">
    <property type="entry name" value="NUDIX"/>
    <property type="match status" value="1"/>
</dbReference>
<dbReference type="Proteomes" id="UP001057702">
    <property type="component" value="Unassembled WGS sequence"/>
</dbReference>
<accession>A0ABT1PRU0</accession>
<proteinExistence type="predicted"/>
<sequence>MAIPQFLAELRSVVGTRPLWLSGVTAVVLDDEGRVLLGKRADTGEWALISGIIDPGEQPADAAARECWEETGVLVVPERISSVGVSPEIEYANGDRAQYLDITFRCRAVGGEARVNDDESLDVGWFALDALPELSGSARRRLALALDETQAAAFDFSGVPAAAE</sequence>
<evidence type="ECO:0000256" key="1">
    <source>
        <dbReference type="ARBA" id="ARBA00001946"/>
    </source>
</evidence>
<dbReference type="EMBL" id="JANFNG010000003">
    <property type="protein sequence ID" value="MCQ4080386.1"/>
    <property type="molecule type" value="Genomic_DNA"/>
</dbReference>
<protein>
    <submittedName>
        <fullName evidence="4">NUDIX domain-containing protein</fullName>
    </submittedName>
</protein>
<evidence type="ECO:0000259" key="3">
    <source>
        <dbReference type="PROSITE" id="PS51462"/>
    </source>
</evidence>
<comment type="caution">
    <text evidence="4">The sequence shown here is derived from an EMBL/GenBank/DDBJ whole genome shotgun (WGS) entry which is preliminary data.</text>
</comment>
<organism evidence="4 5">
    <name type="scientific">Streptomyces humicola</name>
    <dbReference type="NCBI Taxonomy" id="2953240"/>
    <lineage>
        <taxon>Bacteria</taxon>
        <taxon>Bacillati</taxon>
        <taxon>Actinomycetota</taxon>
        <taxon>Actinomycetes</taxon>
        <taxon>Kitasatosporales</taxon>
        <taxon>Streptomycetaceae</taxon>
        <taxon>Streptomyces</taxon>
    </lineage>
</organism>
<dbReference type="SUPFAM" id="SSF55811">
    <property type="entry name" value="Nudix"/>
    <property type="match status" value="1"/>
</dbReference>
<evidence type="ECO:0000313" key="5">
    <source>
        <dbReference type="Proteomes" id="UP001057702"/>
    </source>
</evidence>
<dbReference type="InterPro" id="IPR000086">
    <property type="entry name" value="NUDIX_hydrolase_dom"/>
</dbReference>
<dbReference type="InterPro" id="IPR015797">
    <property type="entry name" value="NUDIX_hydrolase-like_dom_sf"/>
</dbReference>